<gene>
    <name evidence="2" type="ORF">ENT17_03135</name>
</gene>
<evidence type="ECO:0000313" key="2">
    <source>
        <dbReference type="EMBL" id="HGS86592.1"/>
    </source>
</evidence>
<feature type="signal peptide" evidence="1">
    <location>
        <begin position="1"/>
        <end position="28"/>
    </location>
</feature>
<dbReference type="EMBL" id="DSXR01000040">
    <property type="protein sequence ID" value="HGS86592.1"/>
    <property type="molecule type" value="Genomic_DNA"/>
</dbReference>
<dbReference type="Gene3D" id="3.40.50.1110">
    <property type="entry name" value="SGNH hydrolase"/>
    <property type="match status" value="1"/>
</dbReference>
<dbReference type="AlphaFoldDB" id="A0A7C4Q3M6"/>
<keyword evidence="2" id="KW-0378">Hydrolase</keyword>
<accession>A0A7C4Q3M6</accession>
<dbReference type="GO" id="GO:0016787">
    <property type="term" value="F:hydrolase activity"/>
    <property type="evidence" value="ECO:0007669"/>
    <property type="project" value="UniProtKB-KW"/>
</dbReference>
<reference evidence="2" key="1">
    <citation type="journal article" date="2020" name="mSystems">
        <title>Genome- and Community-Level Interaction Insights into Carbon Utilization and Element Cycling Functions of Hydrothermarchaeota in Hydrothermal Sediment.</title>
        <authorList>
            <person name="Zhou Z."/>
            <person name="Liu Y."/>
            <person name="Xu W."/>
            <person name="Pan J."/>
            <person name="Luo Z.H."/>
            <person name="Li M."/>
        </authorList>
    </citation>
    <scope>NUCLEOTIDE SEQUENCE [LARGE SCALE GENOMIC DNA]</scope>
    <source>
        <strain evidence="2">SpSt-556</strain>
    </source>
</reference>
<evidence type="ECO:0000256" key="1">
    <source>
        <dbReference type="SAM" id="SignalP"/>
    </source>
</evidence>
<dbReference type="SUPFAM" id="SSF52266">
    <property type="entry name" value="SGNH hydrolase"/>
    <property type="match status" value="1"/>
</dbReference>
<sequence>MTNKVKISFAVFLTVVLHFLAQVKPAQSAPFNRQMPADSAQETLCAGGFLPVSPPLSDLGNAEYIRMDGAHTGFSGGLYPNGSNSPPPAHRDAGRAIARRIVPLDRQGNPDGQNGKIGMISVGMSNTAMEFSTFRSLAQADSRINPHLVLVNGAQAGQTSEYWLNPGASTWQEVNRRIAVADLSPLQVQVVWLKLTRTGGGNFPQKAQTLQSDLTTIVQNVHQLYPNVQMVFLSSRTRSYTYWNGLSPEPAAFETGFAVKWLIEAQLSGDPALNYDSSRGEVRAPYLLWSAYLWADGINPRADGFSWLPQDLVRDCTHPSTAGRNKIARLLLQFFTSDPAAAPWFVISYPLFLPLVTHP</sequence>
<name>A0A7C4Q3M6_9CHLR</name>
<protein>
    <submittedName>
        <fullName evidence="2">SGNH/GDSL hydrolase family protein</fullName>
    </submittedName>
</protein>
<proteinExistence type="predicted"/>
<comment type="caution">
    <text evidence="2">The sequence shown here is derived from an EMBL/GenBank/DDBJ whole genome shotgun (WGS) entry which is preliminary data.</text>
</comment>
<feature type="chain" id="PRO_5027902265" evidence="1">
    <location>
        <begin position="29"/>
        <end position="359"/>
    </location>
</feature>
<keyword evidence="1" id="KW-0732">Signal</keyword>
<dbReference type="InterPro" id="IPR036514">
    <property type="entry name" value="SGNH_hydro_sf"/>
</dbReference>
<organism evidence="2">
    <name type="scientific">Bellilinea caldifistulae</name>
    <dbReference type="NCBI Taxonomy" id="360411"/>
    <lineage>
        <taxon>Bacteria</taxon>
        <taxon>Bacillati</taxon>
        <taxon>Chloroflexota</taxon>
        <taxon>Anaerolineae</taxon>
        <taxon>Anaerolineales</taxon>
        <taxon>Anaerolineaceae</taxon>
        <taxon>Bellilinea</taxon>
    </lineage>
</organism>